<name>A0A0A9CZX0_ARUDO</name>
<evidence type="ECO:0000313" key="1">
    <source>
        <dbReference type="EMBL" id="JAD81884.1"/>
    </source>
</evidence>
<reference evidence="1" key="1">
    <citation type="submission" date="2014-09" db="EMBL/GenBank/DDBJ databases">
        <authorList>
            <person name="Magalhaes I.L.F."/>
            <person name="Oliveira U."/>
            <person name="Santos F.R."/>
            <person name="Vidigal T.H.D.A."/>
            <person name="Brescovit A.D."/>
            <person name="Santos A.J."/>
        </authorList>
    </citation>
    <scope>NUCLEOTIDE SEQUENCE</scope>
    <source>
        <tissue evidence="1">Shoot tissue taken approximately 20 cm above the soil surface</tissue>
    </source>
</reference>
<dbReference type="EMBL" id="GBRH01216011">
    <property type="protein sequence ID" value="JAD81884.1"/>
    <property type="molecule type" value="Transcribed_RNA"/>
</dbReference>
<proteinExistence type="predicted"/>
<dbReference type="AlphaFoldDB" id="A0A0A9CZX0"/>
<accession>A0A0A9CZX0</accession>
<reference evidence="1" key="2">
    <citation type="journal article" date="2015" name="Data Brief">
        <title>Shoot transcriptome of the giant reed, Arundo donax.</title>
        <authorList>
            <person name="Barrero R.A."/>
            <person name="Guerrero F.D."/>
            <person name="Moolhuijzen P."/>
            <person name="Goolsby J.A."/>
            <person name="Tidwell J."/>
            <person name="Bellgard S.E."/>
            <person name="Bellgard M.I."/>
        </authorList>
    </citation>
    <scope>NUCLEOTIDE SEQUENCE</scope>
    <source>
        <tissue evidence="1">Shoot tissue taken approximately 20 cm above the soil surface</tissue>
    </source>
</reference>
<protein>
    <submittedName>
        <fullName evidence="1">Uncharacterized protein</fullName>
    </submittedName>
</protein>
<organism evidence="1">
    <name type="scientific">Arundo donax</name>
    <name type="common">Giant reed</name>
    <name type="synonym">Donax arundinaceus</name>
    <dbReference type="NCBI Taxonomy" id="35708"/>
    <lineage>
        <taxon>Eukaryota</taxon>
        <taxon>Viridiplantae</taxon>
        <taxon>Streptophyta</taxon>
        <taxon>Embryophyta</taxon>
        <taxon>Tracheophyta</taxon>
        <taxon>Spermatophyta</taxon>
        <taxon>Magnoliopsida</taxon>
        <taxon>Liliopsida</taxon>
        <taxon>Poales</taxon>
        <taxon>Poaceae</taxon>
        <taxon>PACMAD clade</taxon>
        <taxon>Arundinoideae</taxon>
        <taxon>Arundineae</taxon>
        <taxon>Arundo</taxon>
    </lineage>
</organism>
<sequence>MHPKKKIRKRVLWKVQTEVLILLSSRQEACTCNTFCFRIILYVIKSSSVLYTAARCLTSEHEFWWRVEKIAA</sequence>